<dbReference type="GO" id="GO:0052621">
    <property type="term" value="F:diguanylate cyclase activity"/>
    <property type="evidence" value="ECO:0007669"/>
    <property type="project" value="UniProtKB-EC"/>
</dbReference>
<feature type="transmembrane region" description="Helical" evidence="4">
    <location>
        <begin position="77"/>
        <end position="94"/>
    </location>
</feature>
<dbReference type="InterPro" id="IPR043128">
    <property type="entry name" value="Rev_trsase/Diguanyl_cyclase"/>
</dbReference>
<evidence type="ECO:0000313" key="7">
    <source>
        <dbReference type="Proteomes" id="UP000242765"/>
    </source>
</evidence>
<evidence type="ECO:0000256" key="3">
    <source>
        <dbReference type="ARBA" id="ARBA00034247"/>
    </source>
</evidence>
<evidence type="ECO:0000313" key="6">
    <source>
        <dbReference type="EMBL" id="OTG65108.1"/>
    </source>
</evidence>
<dbReference type="EC" id="2.7.7.65" evidence="2"/>
<dbReference type="PANTHER" id="PTHR45138">
    <property type="entry name" value="REGULATORY COMPONENTS OF SENSORY TRANSDUCTION SYSTEM"/>
    <property type="match status" value="1"/>
</dbReference>
<keyword evidence="7" id="KW-1185">Reference proteome</keyword>
<dbReference type="OrthoDB" id="9812260at2"/>
<keyword evidence="4" id="KW-0812">Transmembrane</keyword>
<comment type="caution">
    <text evidence="6">The sequence shown here is derived from an EMBL/GenBank/DDBJ whole genome shotgun (WGS) entry which is preliminary data.</text>
</comment>
<dbReference type="InterPro" id="IPR029787">
    <property type="entry name" value="Nucleotide_cyclase"/>
</dbReference>
<organism evidence="6 7">
    <name type="scientific">Acinetobacter silvestris</name>
    <dbReference type="NCBI Taxonomy" id="1977882"/>
    <lineage>
        <taxon>Bacteria</taxon>
        <taxon>Pseudomonadati</taxon>
        <taxon>Pseudomonadota</taxon>
        <taxon>Gammaproteobacteria</taxon>
        <taxon>Moraxellales</taxon>
        <taxon>Moraxellaceae</taxon>
        <taxon>Acinetobacter</taxon>
    </lineage>
</organism>
<evidence type="ECO:0000259" key="5">
    <source>
        <dbReference type="PROSITE" id="PS50887"/>
    </source>
</evidence>
<dbReference type="PANTHER" id="PTHR45138:SF9">
    <property type="entry name" value="DIGUANYLATE CYCLASE DGCM-RELATED"/>
    <property type="match status" value="1"/>
</dbReference>
<dbReference type="InterPro" id="IPR000160">
    <property type="entry name" value="GGDEF_dom"/>
</dbReference>
<dbReference type="Pfam" id="PF00990">
    <property type="entry name" value="GGDEF"/>
    <property type="match status" value="1"/>
</dbReference>
<proteinExistence type="predicted"/>
<keyword evidence="4" id="KW-0472">Membrane</keyword>
<name>A0A1Y3CDF4_9GAMM</name>
<reference evidence="6 7" key="1">
    <citation type="submission" date="2017-04" db="EMBL/GenBank/DDBJ databases">
        <title>High diversity of culturable Acinetobacter species in natural soil and water ecosystems.</title>
        <authorList>
            <person name="Nemec A."/>
            <person name="Radolfova-Krizova L."/>
        </authorList>
    </citation>
    <scope>NUCLEOTIDE SEQUENCE [LARGE SCALE GENOMIC DNA]</scope>
    <source>
        <strain evidence="6 7">ANC 4999</strain>
    </source>
</reference>
<evidence type="ECO:0000256" key="4">
    <source>
        <dbReference type="SAM" id="Phobius"/>
    </source>
</evidence>
<dbReference type="RefSeq" id="WP_086203829.1">
    <property type="nucleotide sequence ID" value="NZ_NEGB01000005.1"/>
</dbReference>
<keyword evidence="4" id="KW-1133">Transmembrane helix</keyword>
<feature type="transmembrane region" description="Helical" evidence="4">
    <location>
        <begin position="169"/>
        <end position="194"/>
    </location>
</feature>
<dbReference type="NCBIfam" id="TIGR00254">
    <property type="entry name" value="GGDEF"/>
    <property type="match status" value="1"/>
</dbReference>
<feature type="domain" description="GGDEF" evidence="5">
    <location>
        <begin position="233"/>
        <end position="362"/>
    </location>
</feature>
<feature type="transmembrane region" description="Helical" evidence="4">
    <location>
        <begin position="43"/>
        <end position="65"/>
    </location>
</feature>
<comment type="catalytic activity">
    <reaction evidence="3">
        <text>2 GTP = 3',3'-c-di-GMP + 2 diphosphate</text>
        <dbReference type="Rhea" id="RHEA:24898"/>
        <dbReference type="ChEBI" id="CHEBI:33019"/>
        <dbReference type="ChEBI" id="CHEBI:37565"/>
        <dbReference type="ChEBI" id="CHEBI:58805"/>
        <dbReference type="EC" id="2.7.7.65"/>
    </reaction>
</comment>
<dbReference type="FunFam" id="3.30.70.270:FF:000001">
    <property type="entry name" value="Diguanylate cyclase domain protein"/>
    <property type="match status" value="1"/>
</dbReference>
<evidence type="ECO:0000256" key="1">
    <source>
        <dbReference type="ARBA" id="ARBA00001946"/>
    </source>
</evidence>
<dbReference type="SMART" id="SM00267">
    <property type="entry name" value="GGDEF"/>
    <property type="match status" value="1"/>
</dbReference>
<comment type="cofactor">
    <cofactor evidence="1">
        <name>Mg(2+)</name>
        <dbReference type="ChEBI" id="CHEBI:18420"/>
    </cofactor>
</comment>
<dbReference type="EMBL" id="NEGB01000005">
    <property type="protein sequence ID" value="OTG65108.1"/>
    <property type="molecule type" value="Genomic_DNA"/>
</dbReference>
<dbReference type="CDD" id="cd01949">
    <property type="entry name" value="GGDEF"/>
    <property type="match status" value="1"/>
</dbReference>
<feature type="transmembrane region" description="Helical" evidence="4">
    <location>
        <begin position="134"/>
        <end position="157"/>
    </location>
</feature>
<protein>
    <recommendedName>
        <fullName evidence="2">diguanylate cyclase</fullName>
        <ecNumber evidence="2">2.7.7.65</ecNumber>
    </recommendedName>
</protein>
<dbReference type="AlphaFoldDB" id="A0A1Y3CDF4"/>
<evidence type="ECO:0000256" key="2">
    <source>
        <dbReference type="ARBA" id="ARBA00012528"/>
    </source>
</evidence>
<feature type="transmembrane region" description="Helical" evidence="4">
    <location>
        <begin position="100"/>
        <end position="122"/>
    </location>
</feature>
<dbReference type="InterPro" id="IPR050469">
    <property type="entry name" value="Diguanylate_Cyclase"/>
</dbReference>
<dbReference type="Proteomes" id="UP000242765">
    <property type="component" value="Unassembled WGS sequence"/>
</dbReference>
<dbReference type="Gene3D" id="3.30.70.270">
    <property type="match status" value="1"/>
</dbReference>
<dbReference type="SUPFAM" id="SSF55073">
    <property type="entry name" value="Nucleotide cyclase"/>
    <property type="match status" value="1"/>
</dbReference>
<gene>
    <name evidence="6" type="ORF">B9T28_09965</name>
</gene>
<dbReference type="STRING" id="1977882.B9T28_09965"/>
<dbReference type="PROSITE" id="PS50887">
    <property type="entry name" value="GGDEF"/>
    <property type="match status" value="1"/>
</dbReference>
<accession>A0A1Y3CDF4</accession>
<sequence>MGSLFLICHFLFKAPHYLLWLGVGYIVPAFSLAAQCLMSGDQLNVAAPVLGGMYLFGAWASAYAMALRKKAHAHSKVAWFLIVILTALLSYYSYIDQQLWMRMLILNFGIATVSSLVLVSMFRGYKNNDWLNKIVDLSYLFIVLYTFIRCLIIFHFLEDIKIAMLSKSVWWLMMLAASILLSMWFAMVLLGTLVRDIILKLKDERSRDPLTHLLNRRGFYDYAEENLVKSPIKKYFLLMCDVDHFKKINDRYGHLAGDGILNEVGLIISQNVREHDLVGRFGGEEFIVLLQVEDLIVAYQLSERIRTAIEMELFLEQKISVTASFGLTQVKNQDLTHAIGVADKLLYAAKRAGRNCTLLETHEKMMKG</sequence>